<dbReference type="SUPFAM" id="SSF52096">
    <property type="entry name" value="ClpP/crotonase"/>
    <property type="match status" value="1"/>
</dbReference>
<keyword evidence="2" id="KW-0645">Protease</keyword>
<accession>A0A4V1NVG0</accession>
<evidence type="ECO:0000313" key="7">
    <source>
        <dbReference type="EMBL" id="RXS95640.1"/>
    </source>
</evidence>
<evidence type="ECO:0000256" key="3">
    <source>
        <dbReference type="ARBA" id="ARBA00022801"/>
    </source>
</evidence>
<dbReference type="EMBL" id="SDMK01000002">
    <property type="protein sequence ID" value="RXS95640.1"/>
    <property type="molecule type" value="Genomic_DNA"/>
</dbReference>
<sequence length="407" mass="43489">MSKAFKRSVLAVSVALVAIVFLGGFLTGGVNAGSQADGVYRQMGVYEEVLHKIQSDYVTEPSINDVTTGALHGLLESLDADSSYLTPAEYSAYKAHANEETAQVGLLVSKRYGYATVVAVIPGSPADKEEHIMDGDLLEAIGGKSTSDMSLAMIRLSLEGKPGTDVTFSIVRPGKPEPQKITLTRTNITAPPLAEQQYENSSILYLKPGTLSKDRVNEIEAKLKAMPKNGNKKVLLDLRDVVEGDSDQAIRLANAFLKSGNIASLSGQKFSKQTFNADPEKFITDAPLVILINHGTAGPAEIVAAAILDNKRGDLVGDRSFGEGAIQKTIEIPDGSAVILSVAKYDSPSGKAIQDTAVTPNIIVTESIDQYLAEESLDESEQPTERVQPTTDDQLTRALDVLKQKAA</sequence>
<dbReference type="InterPro" id="IPR001478">
    <property type="entry name" value="PDZ"/>
</dbReference>
<dbReference type="InterPro" id="IPR004447">
    <property type="entry name" value="Peptidase_S41A"/>
</dbReference>
<keyword evidence="3" id="KW-0378">Hydrolase</keyword>
<dbReference type="PROSITE" id="PS50106">
    <property type="entry name" value="PDZ"/>
    <property type="match status" value="1"/>
</dbReference>
<dbReference type="AlphaFoldDB" id="A0A4V1NVG0"/>
<dbReference type="GO" id="GO:0008236">
    <property type="term" value="F:serine-type peptidase activity"/>
    <property type="evidence" value="ECO:0007669"/>
    <property type="project" value="UniProtKB-KW"/>
</dbReference>
<dbReference type="Gene3D" id="3.30.750.44">
    <property type="match status" value="1"/>
</dbReference>
<proteinExistence type="inferred from homology"/>
<evidence type="ECO:0000256" key="1">
    <source>
        <dbReference type="ARBA" id="ARBA00009179"/>
    </source>
</evidence>
<feature type="domain" description="PDZ" evidence="6">
    <location>
        <begin position="89"/>
        <end position="150"/>
    </location>
</feature>
<comment type="similarity">
    <text evidence="1">Belongs to the peptidase S41A family.</text>
</comment>
<keyword evidence="8" id="KW-1185">Reference proteome</keyword>
<evidence type="ECO:0000256" key="4">
    <source>
        <dbReference type="ARBA" id="ARBA00022825"/>
    </source>
</evidence>
<dbReference type="RefSeq" id="WP_129208836.1">
    <property type="nucleotide sequence ID" value="NZ_BMGU01000004.1"/>
</dbReference>
<name>A0A4V1NVG0_9BACT</name>
<dbReference type="CDD" id="cd07560">
    <property type="entry name" value="Peptidase_S41_CPP"/>
    <property type="match status" value="1"/>
</dbReference>
<dbReference type="SUPFAM" id="SSF50156">
    <property type="entry name" value="PDZ domain-like"/>
    <property type="match status" value="1"/>
</dbReference>
<dbReference type="SMART" id="SM00245">
    <property type="entry name" value="TSPc"/>
    <property type="match status" value="1"/>
</dbReference>
<reference evidence="7 8" key="1">
    <citation type="journal article" date="2016" name="Int. J. Syst. Evol. Microbiol.">
        <title>Acidipila dinghuensis sp. nov., an acidobacterium isolated from forest soil.</title>
        <authorList>
            <person name="Jiang Y.W."/>
            <person name="Wang J."/>
            <person name="Chen M.H."/>
            <person name="Lv Y.Y."/>
            <person name="Qiu L.H."/>
        </authorList>
    </citation>
    <scope>NUCLEOTIDE SEQUENCE [LARGE SCALE GENOMIC DNA]</scope>
    <source>
        <strain evidence="7 8">DHOF10</strain>
    </source>
</reference>
<evidence type="ECO:0000256" key="2">
    <source>
        <dbReference type="ARBA" id="ARBA00022670"/>
    </source>
</evidence>
<dbReference type="Gene3D" id="3.90.226.10">
    <property type="entry name" value="2-enoyl-CoA Hydratase, Chain A, domain 1"/>
    <property type="match status" value="1"/>
</dbReference>
<dbReference type="InterPro" id="IPR036034">
    <property type="entry name" value="PDZ_sf"/>
</dbReference>
<dbReference type="GO" id="GO:0007165">
    <property type="term" value="P:signal transduction"/>
    <property type="evidence" value="ECO:0007669"/>
    <property type="project" value="TreeGrafter"/>
</dbReference>
<dbReference type="OrthoDB" id="127841at2"/>
<dbReference type="PANTHER" id="PTHR32060:SF30">
    <property type="entry name" value="CARBOXY-TERMINAL PROCESSING PROTEASE CTPA"/>
    <property type="match status" value="1"/>
</dbReference>
<dbReference type="InterPro" id="IPR005151">
    <property type="entry name" value="Tail-specific_protease"/>
</dbReference>
<dbReference type="PANTHER" id="PTHR32060">
    <property type="entry name" value="TAIL-SPECIFIC PROTEASE"/>
    <property type="match status" value="1"/>
</dbReference>
<dbReference type="Pfam" id="PF03572">
    <property type="entry name" value="Peptidase_S41"/>
    <property type="match status" value="1"/>
</dbReference>
<dbReference type="Proteomes" id="UP000290253">
    <property type="component" value="Unassembled WGS sequence"/>
</dbReference>
<evidence type="ECO:0000313" key="8">
    <source>
        <dbReference type="Proteomes" id="UP000290253"/>
    </source>
</evidence>
<gene>
    <name evidence="7" type="ORF">ESZ00_13865</name>
</gene>
<protein>
    <submittedName>
        <fullName evidence="7">PDZ domain-containing protein</fullName>
    </submittedName>
</protein>
<dbReference type="Gene3D" id="2.30.42.10">
    <property type="match status" value="1"/>
</dbReference>
<dbReference type="SMART" id="SM00228">
    <property type="entry name" value="PDZ"/>
    <property type="match status" value="1"/>
</dbReference>
<evidence type="ECO:0000256" key="5">
    <source>
        <dbReference type="SAM" id="MobiDB-lite"/>
    </source>
</evidence>
<keyword evidence="4" id="KW-0720">Serine protease</keyword>
<dbReference type="GO" id="GO:0006508">
    <property type="term" value="P:proteolysis"/>
    <property type="evidence" value="ECO:0007669"/>
    <property type="project" value="UniProtKB-KW"/>
</dbReference>
<comment type="caution">
    <text evidence="7">The sequence shown here is derived from an EMBL/GenBank/DDBJ whole genome shotgun (WGS) entry which is preliminary data.</text>
</comment>
<dbReference type="GO" id="GO:0004175">
    <property type="term" value="F:endopeptidase activity"/>
    <property type="evidence" value="ECO:0007669"/>
    <property type="project" value="TreeGrafter"/>
</dbReference>
<organism evidence="7 8">
    <name type="scientific">Silvibacterium dinghuense</name>
    <dbReference type="NCBI Taxonomy" id="1560006"/>
    <lineage>
        <taxon>Bacteria</taxon>
        <taxon>Pseudomonadati</taxon>
        <taxon>Acidobacteriota</taxon>
        <taxon>Terriglobia</taxon>
        <taxon>Terriglobales</taxon>
        <taxon>Acidobacteriaceae</taxon>
        <taxon>Silvibacterium</taxon>
    </lineage>
</organism>
<feature type="region of interest" description="Disordered" evidence="5">
    <location>
        <begin position="374"/>
        <end position="395"/>
    </location>
</feature>
<evidence type="ECO:0000259" key="6">
    <source>
        <dbReference type="PROSITE" id="PS50106"/>
    </source>
</evidence>
<dbReference type="GO" id="GO:0030288">
    <property type="term" value="C:outer membrane-bounded periplasmic space"/>
    <property type="evidence" value="ECO:0007669"/>
    <property type="project" value="TreeGrafter"/>
</dbReference>
<dbReference type="InterPro" id="IPR029045">
    <property type="entry name" value="ClpP/crotonase-like_dom_sf"/>
</dbReference>